<dbReference type="EC" id="1.1.1.-" evidence="2"/>
<reference evidence="3" key="1">
    <citation type="journal article" date="2019" name="Int. J. Syst. Evol. Microbiol.">
        <title>The Global Catalogue of Microorganisms (GCM) 10K type strain sequencing project: providing services to taxonomists for standard genome sequencing and annotation.</title>
        <authorList>
            <consortium name="The Broad Institute Genomics Platform"/>
            <consortium name="The Broad Institute Genome Sequencing Center for Infectious Disease"/>
            <person name="Wu L."/>
            <person name="Ma J."/>
        </authorList>
    </citation>
    <scope>NUCLEOTIDE SEQUENCE [LARGE SCALE GENOMIC DNA]</scope>
    <source>
        <strain evidence="3">CCUG 56029</strain>
    </source>
</reference>
<dbReference type="GO" id="GO:0016491">
    <property type="term" value="F:oxidoreductase activity"/>
    <property type="evidence" value="ECO:0007669"/>
    <property type="project" value="UniProtKB-KW"/>
</dbReference>
<dbReference type="SUPFAM" id="SSF51735">
    <property type="entry name" value="NAD(P)-binding Rossmann-fold domains"/>
    <property type="match status" value="1"/>
</dbReference>
<dbReference type="SMART" id="SM00829">
    <property type="entry name" value="PKS_ER"/>
    <property type="match status" value="1"/>
</dbReference>
<dbReference type="InterPro" id="IPR013154">
    <property type="entry name" value="ADH-like_N"/>
</dbReference>
<comment type="caution">
    <text evidence="2">The sequence shown here is derived from an EMBL/GenBank/DDBJ whole genome shotgun (WGS) entry which is preliminary data.</text>
</comment>
<organism evidence="2 3">
    <name type="scientific">Paracoccus pacificus</name>
    <dbReference type="NCBI Taxonomy" id="1463598"/>
    <lineage>
        <taxon>Bacteria</taxon>
        <taxon>Pseudomonadati</taxon>
        <taxon>Pseudomonadota</taxon>
        <taxon>Alphaproteobacteria</taxon>
        <taxon>Rhodobacterales</taxon>
        <taxon>Paracoccaceae</taxon>
        <taxon>Paracoccus</taxon>
    </lineage>
</organism>
<dbReference type="CDD" id="cd08276">
    <property type="entry name" value="MDR7"/>
    <property type="match status" value="1"/>
</dbReference>
<feature type="domain" description="Enoyl reductase (ER)" evidence="1">
    <location>
        <begin position="14"/>
        <end position="338"/>
    </location>
</feature>
<sequence>MPQMMKRWEMNEIGRNALKLHEVQVPEPGPGEVLVKVAAVALNYRDKLVIEAGMGLPLEFPFTPGSDLAGTVVALGKNVSRVREGERVIATFAPGWIEGAPLGDARTPPYRTLGGAYPGVLAEYVAFPEDWLVKAPATLSDAEASTLPCAGLTAWTGLIEKGGLHAGETVLVEGTGGVALFALQIAKAHGARVIVVSGSAEKLKKAAALGVDHGIDRSAGDWVEAVLRITGDHGVDHIVELIGGLHLGKAVQAAAIGGKIYQIGVLEGFDVAAPVGPLMLKNITIHGISVGHRKGLENLVAAVDSTGIKPVIDAYYPLGDLPKALDHLERGAFGKIVVDLESR</sequence>
<proteinExistence type="predicted"/>
<evidence type="ECO:0000313" key="3">
    <source>
        <dbReference type="Proteomes" id="UP001597213"/>
    </source>
</evidence>
<dbReference type="Gene3D" id="3.40.50.720">
    <property type="entry name" value="NAD(P)-binding Rossmann-like Domain"/>
    <property type="match status" value="1"/>
</dbReference>
<dbReference type="PANTHER" id="PTHR45033">
    <property type="match status" value="1"/>
</dbReference>
<protein>
    <submittedName>
        <fullName evidence="2">NAD(P)-dependent alcohol dehydrogenase</fullName>
        <ecNumber evidence="2">1.1.1.-</ecNumber>
    </submittedName>
</protein>
<dbReference type="InterPro" id="IPR013149">
    <property type="entry name" value="ADH-like_C"/>
</dbReference>
<dbReference type="EMBL" id="JBHUEN010000020">
    <property type="protein sequence ID" value="MFD1881662.1"/>
    <property type="molecule type" value="Genomic_DNA"/>
</dbReference>
<gene>
    <name evidence="2" type="ORF">ACFSCT_08040</name>
</gene>
<evidence type="ECO:0000313" key="2">
    <source>
        <dbReference type="EMBL" id="MFD1881662.1"/>
    </source>
</evidence>
<dbReference type="InterPro" id="IPR036291">
    <property type="entry name" value="NAD(P)-bd_dom_sf"/>
</dbReference>
<evidence type="ECO:0000259" key="1">
    <source>
        <dbReference type="SMART" id="SM00829"/>
    </source>
</evidence>
<accession>A0ABW4R5U2</accession>
<keyword evidence="3" id="KW-1185">Reference proteome</keyword>
<dbReference type="InterPro" id="IPR020843">
    <property type="entry name" value="ER"/>
</dbReference>
<dbReference type="Pfam" id="PF00107">
    <property type="entry name" value="ADH_zinc_N"/>
    <property type="match status" value="1"/>
</dbReference>
<dbReference type="PANTHER" id="PTHR45033:SF2">
    <property type="entry name" value="ZINC-TYPE ALCOHOL DEHYDROGENASE-LIKE PROTEIN C1773.06C"/>
    <property type="match status" value="1"/>
</dbReference>
<name>A0ABW4R5U2_9RHOB</name>
<dbReference type="RefSeq" id="WP_379141692.1">
    <property type="nucleotide sequence ID" value="NZ_JBHUEN010000020.1"/>
</dbReference>
<dbReference type="InterPro" id="IPR011032">
    <property type="entry name" value="GroES-like_sf"/>
</dbReference>
<dbReference type="InterPro" id="IPR052711">
    <property type="entry name" value="Zinc_ADH-like"/>
</dbReference>
<dbReference type="Pfam" id="PF08240">
    <property type="entry name" value="ADH_N"/>
    <property type="match status" value="1"/>
</dbReference>
<dbReference type="SUPFAM" id="SSF50129">
    <property type="entry name" value="GroES-like"/>
    <property type="match status" value="1"/>
</dbReference>
<dbReference type="Proteomes" id="UP001597213">
    <property type="component" value="Unassembled WGS sequence"/>
</dbReference>
<keyword evidence="2" id="KW-0560">Oxidoreductase</keyword>
<dbReference type="Gene3D" id="3.90.180.10">
    <property type="entry name" value="Medium-chain alcohol dehydrogenases, catalytic domain"/>
    <property type="match status" value="1"/>
</dbReference>